<evidence type="ECO:0000313" key="4">
    <source>
        <dbReference type="Proteomes" id="UP000044136"/>
    </source>
</evidence>
<dbReference type="InterPro" id="IPR047057">
    <property type="entry name" value="MerR_fam"/>
</dbReference>
<feature type="domain" description="HTH merR-type" evidence="2">
    <location>
        <begin position="6"/>
        <end position="75"/>
    </location>
</feature>
<dbReference type="STRING" id="1461582.BN1048_00023"/>
<organism evidence="3 4">
    <name type="scientific">Jeotgalicoccus saudimassiliensis</name>
    <dbReference type="NCBI Taxonomy" id="1461582"/>
    <lineage>
        <taxon>Bacteria</taxon>
        <taxon>Bacillati</taxon>
        <taxon>Bacillota</taxon>
        <taxon>Bacilli</taxon>
        <taxon>Bacillales</taxon>
        <taxon>Staphylococcaceae</taxon>
        <taxon>Jeotgalicoccus</taxon>
    </lineage>
</organism>
<dbReference type="eggNOG" id="COG4978">
    <property type="taxonomic scope" value="Bacteria"/>
</dbReference>
<dbReference type="InterPro" id="IPR011256">
    <property type="entry name" value="Reg_factor_effector_dom_sf"/>
</dbReference>
<evidence type="ECO:0000313" key="3">
    <source>
        <dbReference type="EMBL" id="CDZ98904.1"/>
    </source>
</evidence>
<dbReference type="OrthoDB" id="9773308at2"/>
<dbReference type="GO" id="GO:0003677">
    <property type="term" value="F:DNA binding"/>
    <property type="evidence" value="ECO:0007669"/>
    <property type="project" value="UniProtKB-KW"/>
</dbReference>
<accession>A0A078LY55</accession>
<dbReference type="InterPro" id="IPR009061">
    <property type="entry name" value="DNA-bd_dom_put_sf"/>
</dbReference>
<proteinExistence type="predicted"/>
<gene>
    <name evidence="3" type="primary">bmrR</name>
    <name evidence="3" type="ORF">BN1048_00023</name>
</gene>
<keyword evidence="4" id="KW-1185">Reference proteome</keyword>
<protein>
    <submittedName>
        <fullName evidence="3">Multidrug-efflux transporter 1 regulator</fullName>
    </submittedName>
</protein>
<dbReference type="PROSITE" id="PS50937">
    <property type="entry name" value="HTH_MERR_2"/>
    <property type="match status" value="1"/>
</dbReference>
<dbReference type="SMART" id="SM00422">
    <property type="entry name" value="HTH_MERR"/>
    <property type="match status" value="1"/>
</dbReference>
<dbReference type="PROSITE" id="PS00552">
    <property type="entry name" value="HTH_MERR_1"/>
    <property type="match status" value="1"/>
</dbReference>
<dbReference type="InterPro" id="IPR000551">
    <property type="entry name" value="MerR-type_HTH_dom"/>
</dbReference>
<dbReference type="AlphaFoldDB" id="A0A078LY55"/>
<dbReference type="Gene3D" id="3.20.80.10">
    <property type="entry name" value="Regulatory factor, effector binding domain"/>
    <property type="match status" value="1"/>
</dbReference>
<dbReference type="HOGENOM" id="CLU_065103_0_2_9"/>
<dbReference type="SUPFAM" id="SSF55136">
    <property type="entry name" value="Probable bacterial effector-binding domain"/>
    <property type="match status" value="1"/>
</dbReference>
<dbReference type="PANTHER" id="PTHR30204">
    <property type="entry name" value="REDOX-CYCLING DRUG-SENSING TRANSCRIPTIONAL ACTIVATOR SOXR"/>
    <property type="match status" value="1"/>
</dbReference>
<dbReference type="PANTHER" id="PTHR30204:SF85">
    <property type="entry name" value="MULTIDRUG-EFFLUX TRANSPORTER 2 REGULATOR"/>
    <property type="match status" value="1"/>
</dbReference>
<dbReference type="Proteomes" id="UP000044136">
    <property type="component" value="Unassembled WGS sequence"/>
</dbReference>
<keyword evidence="1" id="KW-0238">DNA-binding</keyword>
<sequence>MKSEIYFTTGDFAKLCDVTKQTLFHYDQIGLLQPAHKDEKGYRYYSYTQYDAMYVIESLKEMEMPLKEIKGFISETTPATMIELFKEKSRQISEKIDTLRSIQNTIEKKIAITEQAIKTDFGEIVLTEADAEYLYLSAPLLSRNDSENRAAISDFYKVCMKELHEKYSIGAMIKIDNIEQDDYDSFDHLFAKTDYTDSLPLMKNDKTLQVTGYHTGQYEDASITYDAIFDFIKDHRLKPLDYLYAEPILDRISVSDSDEYVTKITVPVVE</sequence>
<dbReference type="Pfam" id="PF13411">
    <property type="entry name" value="MerR_1"/>
    <property type="match status" value="1"/>
</dbReference>
<dbReference type="Gene3D" id="1.10.1660.10">
    <property type="match status" value="1"/>
</dbReference>
<dbReference type="EMBL" id="CCSE01000001">
    <property type="protein sequence ID" value="CDZ98904.1"/>
    <property type="molecule type" value="Genomic_DNA"/>
</dbReference>
<dbReference type="eggNOG" id="COG0789">
    <property type="taxonomic scope" value="Bacteria"/>
</dbReference>
<evidence type="ECO:0000259" key="2">
    <source>
        <dbReference type="PROSITE" id="PS50937"/>
    </source>
</evidence>
<dbReference type="SUPFAM" id="SSF46955">
    <property type="entry name" value="Putative DNA-binding domain"/>
    <property type="match status" value="1"/>
</dbReference>
<dbReference type="RefSeq" id="WP_035807267.1">
    <property type="nucleotide sequence ID" value="NZ_CCSE01000001.1"/>
</dbReference>
<dbReference type="GO" id="GO:0003700">
    <property type="term" value="F:DNA-binding transcription factor activity"/>
    <property type="evidence" value="ECO:0007669"/>
    <property type="project" value="InterPro"/>
</dbReference>
<name>A0A078LY55_9STAP</name>
<reference evidence="3 4" key="1">
    <citation type="submission" date="2014-07" db="EMBL/GenBank/DDBJ databases">
        <authorList>
            <person name="Urmite Genomes Urmite Genomes"/>
        </authorList>
    </citation>
    <scope>NUCLEOTIDE SEQUENCE [LARGE SCALE GENOMIC DNA]</scope>
    <source>
        <strain evidence="3 4">13MG44_air</strain>
    </source>
</reference>
<evidence type="ECO:0000256" key="1">
    <source>
        <dbReference type="ARBA" id="ARBA00023125"/>
    </source>
</evidence>